<evidence type="ECO:0000256" key="4">
    <source>
        <dbReference type="ARBA" id="ARBA00022692"/>
    </source>
</evidence>
<evidence type="ECO:0000313" key="12">
    <source>
        <dbReference type="EMBL" id="SFF87749.1"/>
    </source>
</evidence>
<evidence type="ECO:0000256" key="6">
    <source>
        <dbReference type="ARBA" id="ARBA00023136"/>
    </source>
</evidence>
<dbReference type="InterPro" id="IPR037066">
    <property type="entry name" value="Plug_dom_sf"/>
</dbReference>
<dbReference type="Pfam" id="PF07715">
    <property type="entry name" value="Plug"/>
    <property type="match status" value="1"/>
</dbReference>
<dbReference type="SUPFAM" id="SSF56935">
    <property type="entry name" value="Porins"/>
    <property type="match status" value="1"/>
</dbReference>
<keyword evidence="5 9" id="KW-0732">Signal</keyword>
<feature type="signal peptide" evidence="9">
    <location>
        <begin position="1"/>
        <end position="19"/>
    </location>
</feature>
<dbReference type="Gene3D" id="3.55.50.30">
    <property type="match status" value="1"/>
</dbReference>
<evidence type="ECO:0000256" key="2">
    <source>
        <dbReference type="ARBA" id="ARBA00022448"/>
    </source>
</evidence>
<keyword evidence="4 8" id="KW-0812">Transmembrane</keyword>
<evidence type="ECO:0000256" key="1">
    <source>
        <dbReference type="ARBA" id="ARBA00004571"/>
    </source>
</evidence>
<dbReference type="Gene3D" id="2.170.130.10">
    <property type="entry name" value="TonB-dependent receptor, plug domain"/>
    <property type="match status" value="1"/>
</dbReference>
<evidence type="ECO:0000256" key="5">
    <source>
        <dbReference type="ARBA" id="ARBA00022729"/>
    </source>
</evidence>
<keyword evidence="13" id="KW-1185">Reference proteome</keyword>
<evidence type="ECO:0000256" key="7">
    <source>
        <dbReference type="ARBA" id="ARBA00023237"/>
    </source>
</evidence>
<dbReference type="InterPro" id="IPR036942">
    <property type="entry name" value="Beta-barrel_TonB_sf"/>
</dbReference>
<evidence type="ECO:0000259" key="10">
    <source>
        <dbReference type="Pfam" id="PF07715"/>
    </source>
</evidence>
<dbReference type="InterPro" id="IPR012910">
    <property type="entry name" value="Plug_dom"/>
</dbReference>
<keyword evidence="12" id="KW-0675">Receptor</keyword>
<dbReference type="RefSeq" id="WP_075325251.1">
    <property type="nucleotide sequence ID" value="NZ_FOOH01000012.1"/>
</dbReference>
<evidence type="ECO:0000256" key="3">
    <source>
        <dbReference type="ARBA" id="ARBA00022452"/>
    </source>
</evidence>
<dbReference type="InterPro" id="IPR032508">
    <property type="entry name" value="FecR_C"/>
</dbReference>
<protein>
    <submittedName>
        <fullName evidence="12">TonB-dependent Receptor Plug Domain</fullName>
    </submittedName>
</protein>
<dbReference type="EMBL" id="FOOH01000012">
    <property type="protein sequence ID" value="SFF87749.1"/>
    <property type="molecule type" value="Genomic_DNA"/>
</dbReference>
<dbReference type="InterPro" id="IPR039426">
    <property type="entry name" value="TonB-dep_rcpt-like"/>
</dbReference>
<organism evidence="12 13">
    <name type="scientific">Salegentibacter agarivorans</name>
    <dbReference type="NCBI Taxonomy" id="345907"/>
    <lineage>
        <taxon>Bacteria</taxon>
        <taxon>Pseudomonadati</taxon>
        <taxon>Bacteroidota</taxon>
        <taxon>Flavobacteriia</taxon>
        <taxon>Flavobacteriales</taxon>
        <taxon>Flavobacteriaceae</taxon>
        <taxon>Salegentibacter</taxon>
    </lineage>
</organism>
<feature type="chain" id="PRO_5011566555" evidence="9">
    <location>
        <begin position="20"/>
        <end position="928"/>
    </location>
</feature>
<dbReference type="PANTHER" id="PTHR30069:SF29">
    <property type="entry name" value="HEMOGLOBIN AND HEMOGLOBIN-HAPTOGLOBIN-BINDING PROTEIN 1-RELATED"/>
    <property type="match status" value="1"/>
</dbReference>
<comment type="subcellular location">
    <subcellularLocation>
        <location evidence="1 8">Cell outer membrane</location>
        <topology evidence="1 8">Multi-pass membrane protein</topology>
    </subcellularLocation>
</comment>
<dbReference type="Gene3D" id="2.60.40.1120">
    <property type="entry name" value="Carboxypeptidase-like, regulatory domain"/>
    <property type="match status" value="1"/>
</dbReference>
<dbReference type="GO" id="GO:0009279">
    <property type="term" value="C:cell outer membrane"/>
    <property type="evidence" value="ECO:0007669"/>
    <property type="project" value="UniProtKB-SubCell"/>
</dbReference>
<dbReference type="InterPro" id="IPR008969">
    <property type="entry name" value="CarboxyPept-like_regulatory"/>
</dbReference>
<name>A0A1I2MAB9_9FLAO</name>
<dbReference type="SUPFAM" id="SSF49464">
    <property type="entry name" value="Carboxypeptidase regulatory domain-like"/>
    <property type="match status" value="1"/>
</dbReference>
<sequence>MRIFLIFLFFLCSVLKLSAQEAPRIDLSFEDSPVEEVMMIIEDRTGYKFFYSDEWLDDNLISGSYTKEDLETVLTEIFNATNLNFFILNDQIIITRNNVIYDELPTSFYPEKDTDTIARDKPGAVSEDSEERNYKPVFYRESGTVAAEEIETIYIGKEEKSNPRNRFMLSGIVTHTETGLPISNLSVVTANGNQGSVTNEEGYYELELPAGASIIETISLGNLDLKKRIVIYNDGQLNLSLEESFEQLGEVLVDSEADRNVRSVIAGVESIDVSQIKNIPLVLGERDILKVATTLPGITTAGEGAAGYNVRGGKTDQNLILLDDAVIYNPAHFFGIFSGINPFTTGEVDIYKGNIPAEYGGRLSSVFDIKSKDANTEKFAGEVSVGPVTSNVALEIPIVKDKSGLILGGRSTYSDWILRNLDEESLSNSSASFYDLIAKYNHKFNEKTNLRTTGYYSRDVFSITSDSLFRYSNLIFSANFNHKFNERNEMEVVLSNSGYQFDIDYESEFNNNFTSGYNINETEAKIKMTYRHSAAHNFEYGLSSKLYLVDPGEISPLGSESIVEPLQIDREQGLESAIFISDNFKVNDELLISAGLRYSLYAALGPKSQNTYEEGLPRNESTMAGTREVGNGEVIETYARPEFRLSARYAFLPDFSAKISYNNTYQYIHTLSNNTTISPTDTYKLTDLNIKPQQAKQYSLGLYKNFKENMYEFSVEGYYKESDNILDYKVGAQLFLNENVETEVLQGDGKAYGVEFLLKKSEGRLNGWLGYTYSRSLLRLDGEFREQRVNNGDFFPANFDKPHDVSLVANYKLTKRFSFSANFVYQTGRPVTIPVGKFNPGTGQLPVYSDRNQFRIPDYYRLDLSFNVEGNHKIEKFAHSFWNISVYNVLGRNNPYSVFFVTDDGDIQAYQSSIFSIPIPTITYNFRF</sequence>
<dbReference type="Gene3D" id="2.40.170.20">
    <property type="entry name" value="TonB-dependent receptor, beta-barrel domain"/>
    <property type="match status" value="1"/>
</dbReference>
<keyword evidence="6 8" id="KW-0472">Membrane</keyword>
<reference evidence="13" key="1">
    <citation type="submission" date="2016-10" db="EMBL/GenBank/DDBJ databases">
        <authorList>
            <person name="Varghese N."/>
            <person name="Submissions S."/>
        </authorList>
    </citation>
    <scope>NUCLEOTIDE SEQUENCE [LARGE SCALE GENOMIC DNA]</scope>
    <source>
        <strain evidence="13">DSM 23515</strain>
    </source>
</reference>
<keyword evidence="2 8" id="KW-0813">Transport</keyword>
<dbReference type="Pfam" id="PF16344">
    <property type="entry name" value="FecR_C"/>
    <property type="match status" value="1"/>
</dbReference>
<feature type="domain" description="Protein FecR C-terminal" evidence="11">
    <location>
        <begin position="27"/>
        <end position="94"/>
    </location>
</feature>
<dbReference type="GO" id="GO:0015344">
    <property type="term" value="F:siderophore uptake transmembrane transporter activity"/>
    <property type="evidence" value="ECO:0007669"/>
    <property type="project" value="TreeGrafter"/>
</dbReference>
<evidence type="ECO:0000259" key="11">
    <source>
        <dbReference type="Pfam" id="PF16344"/>
    </source>
</evidence>
<keyword evidence="7 8" id="KW-0998">Cell outer membrane</keyword>
<gene>
    <name evidence="12" type="ORF">SAMN04488033_11255</name>
</gene>
<feature type="domain" description="TonB-dependent receptor plug" evidence="10">
    <location>
        <begin position="266"/>
        <end position="362"/>
    </location>
</feature>
<evidence type="ECO:0000313" key="13">
    <source>
        <dbReference type="Proteomes" id="UP000199116"/>
    </source>
</evidence>
<evidence type="ECO:0000256" key="8">
    <source>
        <dbReference type="PROSITE-ProRule" id="PRU01360"/>
    </source>
</evidence>
<dbReference type="PANTHER" id="PTHR30069">
    <property type="entry name" value="TONB-DEPENDENT OUTER MEMBRANE RECEPTOR"/>
    <property type="match status" value="1"/>
</dbReference>
<proteinExistence type="inferred from homology"/>
<keyword evidence="3 8" id="KW-1134">Transmembrane beta strand</keyword>
<dbReference type="PROSITE" id="PS52016">
    <property type="entry name" value="TONB_DEPENDENT_REC_3"/>
    <property type="match status" value="1"/>
</dbReference>
<dbReference type="AlphaFoldDB" id="A0A1I2MAB9"/>
<evidence type="ECO:0000256" key="9">
    <source>
        <dbReference type="SAM" id="SignalP"/>
    </source>
</evidence>
<dbReference type="Proteomes" id="UP000199116">
    <property type="component" value="Unassembled WGS sequence"/>
</dbReference>
<dbReference type="Pfam" id="PF13715">
    <property type="entry name" value="CarbopepD_reg_2"/>
    <property type="match status" value="1"/>
</dbReference>
<accession>A0A1I2MAB9</accession>
<dbReference type="GO" id="GO:0044718">
    <property type="term" value="P:siderophore transmembrane transport"/>
    <property type="evidence" value="ECO:0007669"/>
    <property type="project" value="TreeGrafter"/>
</dbReference>
<comment type="similarity">
    <text evidence="8">Belongs to the TonB-dependent receptor family.</text>
</comment>